<evidence type="ECO:0000313" key="5">
    <source>
        <dbReference type="EMBL" id="NIA70458.1"/>
    </source>
</evidence>
<dbReference type="CDD" id="cd06170">
    <property type="entry name" value="LuxR_C_like"/>
    <property type="match status" value="1"/>
</dbReference>
<dbReference type="EMBL" id="JAAQPH010000014">
    <property type="protein sequence ID" value="NIA70458.1"/>
    <property type="molecule type" value="Genomic_DNA"/>
</dbReference>
<gene>
    <name evidence="5" type="ORF">HBA54_17820</name>
</gene>
<feature type="domain" description="HTH luxR-type" evidence="4">
    <location>
        <begin position="289"/>
        <end position="354"/>
    </location>
</feature>
<evidence type="ECO:0000256" key="2">
    <source>
        <dbReference type="ARBA" id="ARBA00023125"/>
    </source>
</evidence>
<dbReference type="InterPro" id="IPR000792">
    <property type="entry name" value="Tscrpt_reg_LuxR_C"/>
</dbReference>
<dbReference type="InterPro" id="IPR016032">
    <property type="entry name" value="Sig_transdc_resp-reg_C-effctor"/>
</dbReference>
<dbReference type="GO" id="GO:0006355">
    <property type="term" value="P:regulation of DNA-templated transcription"/>
    <property type="evidence" value="ECO:0007669"/>
    <property type="project" value="InterPro"/>
</dbReference>
<dbReference type="Proteomes" id="UP000761264">
    <property type="component" value="Unassembled WGS sequence"/>
</dbReference>
<dbReference type="GO" id="GO:0003677">
    <property type="term" value="F:DNA binding"/>
    <property type="evidence" value="ECO:0007669"/>
    <property type="project" value="UniProtKB-KW"/>
</dbReference>
<accession>A0A967EZQ8</accession>
<name>A0A967EZQ8_9PROT</name>
<dbReference type="PANTHER" id="PTHR44688:SF16">
    <property type="entry name" value="DNA-BINDING TRANSCRIPTIONAL ACTIVATOR DEVR_DOSR"/>
    <property type="match status" value="1"/>
</dbReference>
<dbReference type="Gene3D" id="1.10.10.10">
    <property type="entry name" value="Winged helix-like DNA-binding domain superfamily/Winged helix DNA-binding domain"/>
    <property type="match status" value="1"/>
</dbReference>
<dbReference type="SUPFAM" id="SSF46894">
    <property type="entry name" value="C-terminal effector domain of the bipartite response regulators"/>
    <property type="match status" value="1"/>
</dbReference>
<dbReference type="PROSITE" id="PS50043">
    <property type="entry name" value="HTH_LUXR_2"/>
    <property type="match status" value="1"/>
</dbReference>
<dbReference type="InterPro" id="IPR036388">
    <property type="entry name" value="WH-like_DNA-bd_sf"/>
</dbReference>
<evidence type="ECO:0000259" key="4">
    <source>
        <dbReference type="PROSITE" id="PS50043"/>
    </source>
</evidence>
<dbReference type="SMART" id="SM00421">
    <property type="entry name" value="HTH_LUXR"/>
    <property type="match status" value="1"/>
</dbReference>
<organism evidence="5 6">
    <name type="scientific">Pelagibius litoralis</name>
    <dbReference type="NCBI Taxonomy" id="374515"/>
    <lineage>
        <taxon>Bacteria</taxon>
        <taxon>Pseudomonadati</taxon>
        <taxon>Pseudomonadota</taxon>
        <taxon>Alphaproteobacteria</taxon>
        <taxon>Rhodospirillales</taxon>
        <taxon>Rhodovibrionaceae</taxon>
        <taxon>Pelagibius</taxon>
    </lineage>
</organism>
<keyword evidence="2" id="KW-0238">DNA-binding</keyword>
<dbReference type="PRINTS" id="PR00038">
    <property type="entry name" value="HTHLUXR"/>
</dbReference>
<sequence>MDRIAREMGAAGSHLHLVDLRRGEVSISGMSSMFPDRHSSIWKTWQDLYVKYDLPAYRALMGLQRIGFHTDLDLLDFADEEQHRAFPSVRFNIEHLGIRHRAGSRLNLHDAWFDMVAVQYADDRGPMTQPEAEVGRLIVPHIAKSVEMQRTFGMLRRRYDAVVAALDHWRIGVCIVVQDGSILVTNHHADKILSERDGLQISREGRLAALGSNEGGFLQAAVHSASNTASGALDSAESLFAVNRPSGDDAYLVCVSPLGDDGGELEPGFTGALVAIIDPTETESISTAGMGEIYNLTETEQQVCRLLAEGYKSDDIAEIRSLQLETVRSYVKSILAKTRTHSRADLVRLAVLLNPPIDDDRKEP</sequence>
<dbReference type="RefSeq" id="WP_167227088.1">
    <property type="nucleotide sequence ID" value="NZ_JAAQPH010000014.1"/>
</dbReference>
<dbReference type="Pfam" id="PF00196">
    <property type="entry name" value="GerE"/>
    <property type="match status" value="1"/>
</dbReference>
<comment type="caution">
    <text evidence="5">The sequence shown here is derived from an EMBL/GenBank/DDBJ whole genome shotgun (WGS) entry which is preliminary data.</text>
</comment>
<keyword evidence="6" id="KW-1185">Reference proteome</keyword>
<dbReference type="AlphaFoldDB" id="A0A967EZQ8"/>
<keyword evidence="1" id="KW-0805">Transcription regulation</keyword>
<reference evidence="5" key="1">
    <citation type="submission" date="2020-03" db="EMBL/GenBank/DDBJ databases">
        <title>Genome of Pelagibius litoralis DSM 21314T.</title>
        <authorList>
            <person name="Wang G."/>
        </authorList>
    </citation>
    <scope>NUCLEOTIDE SEQUENCE</scope>
    <source>
        <strain evidence="5">DSM 21314</strain>
    </source>
</reference>
<evidence type="ECO:0000256" key="1">
    <source>
        <dbReference type="ARBA" id="ARBA00023015"/>
    </source>
</evidence>
<proteinExistence type="predicted"/>
<protein>
    <submittedName>
        <fullName evidence="5">Helix-turn-helix transcriptional regulator</fullName>
    </submittedName>
</protein>
<keyword evidence="3" id="KW-0804">Transcription</keyword>
<dbReference type="PANTHER" id="PTHR44688">
    <property type="entry name" value="DNA-BINDING TRANSCRIPTIONAL ACTIVATOR DEVR_DOSR"/>
    <property type="match status" value="1"/>
</dbReference>
<evidence type="ECO:0000313" key="6">
    <source>
        <dbReference type="Proteomes" id="UP000761264"/>
    </source>
</evidence>
<evidence type="ECO:0000256" key="3">
    <source>
        <dbReference type="ARBA" id="ARBA00023163"/>
    </source>
</evidence>